<dbReference type="AlphaFoldDB" id="A0A151MHL4"/>
<gene>
    <name evidence="1" type="ORF">Y1Q_0004606</name>
</gene>
<organism evidence="1 2">
    <name type="scientific">Alligator mississippiensis</name>
    <name type="common">American alligator</name>
    <dbReference type="NCBI Taxonomy" id="8496"/>
    <lineage>
        <taxon>Eukaryota</taxon>
        <taxon>Metazoa</taxon>
        <taxon>Chordata</taxon>
        <taxon>Craniata</taxon>
        <taxon>Vertebrata</taxon>
        <taxon>Euteleostomi</taxon>
        <taxon>Archelosauria</taxon>
        <taxon>Archosauria</taxon>
        <taxon>Crocodylia</taxon>
        <taxon>Alligatoridae</taxon>
        <taxon>Alligatorinae</taxon>
        <taxon>Alligator</taxon>
    </lineage>
</organism>
<name>A0A151MHL4_ALLMI</name>
<protein>
    <submittedName>
        <fullName evidence="1">Uncharacterized protein</fullName>
    </submittedName>
</protein>
<reference evidence="1 2" key="1">
    <citation type="journal article" date="2012" name="Genome Biol.">
        <title>Sequencing three crocodilian genomes to illuminate the evolution of archosaurs and amniotes.</title>
        <authorList>
            <person name="St John J.A."/>
            <person name="Braun E.L."/>
            <person name="Isberg S.R."/>
            <person name="Miles L.G."/>
            <person name="Chong A.Y."/>
            <person name="Gongora J."/>
            <person name="Dalzell P."/>
            <person name="Moran C."/>
            <person name="Bed'hom B."/>
            <person name="Abzhanov A."/>
            <person name="Burgess S.C."/>
            <person name="Cooksey A.M."/>
            <person name="Castoe T.A."/>
            <person name="Crawford N.G."/>
            <person name="Densmore L.D."/>
            <person name="Drew J.C."/>
            <person name="Edwards S.V."/>
            <person name="Faircloth B.C."/>
            <person name="Fujita M.K."/>
            <person name="Greenwold M.J."/>
            <person name="Hoffmann F.G."/>
            <person name="Howard J.M."/>
            <person name="Iguchi T."/>
            <person name="Janes D.E."/>
            <person name="Khan S.Y."/>
            <person name="Kohno S."/>
            <person name="de Koning A.J."/>
            <person name="Lance S.L."/>
            <person name="McCarthy F.M."/>
            <person name="McCormack J.E."/>
            <person name="Merchant M.E."/>
            <person name="Peterson D.G."/>
            <person name="Pollock D.D."/>
            <person name="Pourmand N."/>
            <person name="Raney B.J."/>
            <person name="Roessler K.A."/>
            <person name="Sanford J.R."/>
            <person name="Sawyer R.H."/>
            <person name="Schmidt C.J."/>
            <person name="Triplett E.W."/>
            <person name="Tuberville T.D."/>
            <person name="Venegas-Anaya M."/>
            <person name="Howard J.T."/>
            <person name="Jarvis E.D."/>
            <person name="Guillette L.J.Jr."/>
            <person name="Glenn T.C."/>
            <person name="Green R.E."/>
            <person name="Ray D.A."/>
        </authorList>
    </citation>
    <scope>NUCLEOTIDE SEQUENCE [LARGE SCALE GENOMIC DNA]</scope>
    <source>
        <strain evidence="1">KSC_2009_1</strain>
    </source>
</reference>
<proteinExistence type="predicted"/>
<dbReference type="EMBL" id="AKHW03006155">
    <property type="protein sequence ID" value="KYO24017.1"/>
    <property type="molecule type" value="Genomic_DNA"/>
</dbReference>
<evidence type="ECO:0000313" key="1">
    <source>
        <dbReference type="EMBL" id="KYO24017.1"/>
    </source>
</evidence>
<accession>A0A151MHL4</accession>
<sequence length="79" mass="9310">MKQSRKQKEDHETEVPNCIYKINWEKPRQIVLRRDTGTQFPAYSCWKDDRVAVSFPLALDGVEDFFKDTPQLITPALRI</sequence>
<dbReference type="Proteomes" id="UP000050525">
    <property type="component" value="Unassembled WGS sequence"/>
</dbReference>
<keyword evidence="2" id="KW-1185">Reference proteome</keyword>
<evidence type="ECO:0000313" key="2">
    <source>
        <dbReference type="Proteomes" id="UP000050525"/>
    </source>
</evidence>
<comment type="caution">
    <text evidence="1">The sequence shown here is derived from an EMBL/GenBank/DDBJ whole genome shotgun (WGS) entry which is preliminary data.</text>
</comment>